<gene>
    <name evidence="1" type="ORF">IPOD504_LOCUS1387</name>
</gene>
<dbReference type="SUPFAM" id="SSF101898">
    <property type="entry name" value="NHL repeat"/>
    <property type="match status" value="1"/>
</dbReference>
<reference evidence="1" key="1">
    <citation type="submission" date="2022-03" db="EMBL/GenBank/DDBJ databases">
        <authorList>
            <person name="Martin H S."/>
        </authorList>
    </citation>
    <scope>NUCLEOTIDE SEQUENCE</scope>
</reference>
<dbReference type="EMBL" id="OW152822">
    <property type="protein sequence ID" value="CAH2037939.1"/>
    <property type="molecule type" value="Genomic_DNA"/>
</dbReference>
<name>A0ABN8HNJ7_9NEOP</name>
<feature type="non-terminal residue" evidence="1">
    <location>
        <position position="224"/>
    </location>
</feature>
<protein>
    <submittedName>
        <fullName evidence="1">Uncharacterized protein</fullName>
    </submittedName>
</protein>
<proteinExistence type="predicted"/>
<evidence type="ECO:0000313" key="1">
    <source>
        <dbReference type="EMBL" id="CAH2037939.1"/>
    </source>
</evidence>
<keyword evidence="2" id="KW-1185">Reference proteome</keyword>
<evidence type="ECO:0000313" key="2">
    <source>
        <dbReference type="Proteomes" id="UP000837857"/>
    </source>
</evidence>
<organism evidence="1 2">
    <name type="scientific">Iphiclides podalirius</name>
    <name type="common">scarce swallowtail</name>
    <dbReference type="NCBI Taxonomy" id="110791"/>
    <lineage>
        <taxon>Eukaryota</taxon>
        <taxon>Metazoa</taxon>
        <taxon>Ecdysozoa</taxon>
        <taxon>Arthropoda</taxon>
        <taxon>Hexapoda</taxon>
        <taxon>Insecta</taxon>
        <taxon>Pterygota</taxon>
        <taxon>Neoptera</taxon>
        <taxon>Endopterygota</taxon>
        <taxon>Lepidoptera</taxon>
        <taxon>Glossata</taxon>
        <taxon>Ditrysia</taxon>
        <taxon>Papilionoidea</taxon>
        <taxon>Papilionidae</taxon>
        <taxon>Papilioninae</taxon>
        <taxon>Iphiclides</taxon>
    </lineage>
</organism>
<dbReference type="Proteomes" id="UP000837857">
    <property type="component" value="Chromosome 10"/>
</dbReference>
<accession>A0ABN8HNJ7</accession>
<sequence>MLPDHQFLVNISRSPSRDNYAFQYSKYLQQKKYAVFLDEAFGLETMPVPSTKTQQHAHLCPSRRPEEAYLKPWPCVPRDRNNDNILVAALGRRYHKWSWRTQGLINQGVTKHEIQCCKFHPRGGMLATLTWHPWRSALLAVGAVTTNIYARVALWDAPAARLREYTLSHKHYYLDAMLFSHRTGEMVVSLWNPEDNDKKKKSKCRRFSAIPVYLDKTTKGYSLR</sequence>